<keyword evidence="2" id="KW-1185">Reference proteome</keyword>
<gene>
    <name evidence="1" type="ORF">HKD39_14710</name>
</gene>
<sequence>MALWTDIITPAELTGYARESLAAYEQRKGTLAQFLPNREVADIVARFVAGQYGLVDEARYRAYDAEPEIGKRQPGKRVSIELPAVGQNIPVSEYLQLRTRNATDLDVQNQILRDTETVVQAVADRTERMRGTVLTTGKATIDQPNFKTEDDFQRDASHTVTAGTLWNDPAADPIGYLETLQDLYVTDTGDEPGAVLMSRRAFRAMQANAKLATLLVSGATRQATDSDVRALVSGAGLPDIVIYDRRTSAGRVIPDDRVFLLPAPVAVNDWQGTQLGATFWGQTLTSVDPDFGIEPSEQPGIVVGVYRNEKPPMIAEVISDAIALPVLANANLSIAAKVL</sequence>
<dbReference type="Proteomes" id="UP000562984">
    <property type="component" value="Unassembled WGS sequence"/>
</dbReference>
<evidence type="ECO:0000313" key="2">
    <source>
        <dbReference type="Proteomes" id="UP000562984"/>
    </source>
</evidence>
<organism evidence="1 2">
    <name type="scientific">Nakamurella aerolata</name>
    <dbReference type="NCBI Taxonomy" id="1656892"/>
    <lineage>
        <taxon>Bacteria</taxon>
        <taxon>Bacillati</taxon>
        <taxon>Actinomycetota</taxon>
        <taxon>Actinomycetes</taxon>
        <taxon>Nakamurellales</taxon>
        <taxon>Nakamurellaceae</taxon>
        <taxon>Nakamurella</taxon>
    </lineage>
</organism>
<comment type="caution">
    <text evidence="1">The sequence shown here is derived from an EMBL/GenBank/DDBJ whole genome shotgun (WGS) entry which is preliminary data.</text>
</comment>
<dbReference type="EMBL" id="JABEND010000009">
    <property type="protein sequence ID" value="NNG36939.1"/>
    <property type="molecule type" value="Genomic_DNA"/>
</dbReference>
<dbReference type="AlphaFoldDB" id="A0A849A8Q3"/>
<dbReference type="InterPro" id="IPR005564">
    <property type="entry name" value="Major_capsid_GpE"/>
</dbReference>
<accession>A0A849A8Q3</accession>
<dbReference type="Gene3D" id="3.90.1690.10">
    <property type="entry name" value="phage-related protein like domain"/>
    <property type="match status" value="1"/>
</dbReference>
<evidence type="ECO:0000313" key="1">
    <source>
        <dbReference type="EMBL" id="NNG36939.1"/>
    </source>
</evidence>
<dbReference type="Pfam" id="PF03864">
    <property type="entry name" value="Phage_cap_E"/>
    <property type="match status" value="1"/>
</dbReference>
<dbReference type="RefSeq" id="WP_171200646.1">
    <property type="nucleotide sequence ID" value="NZ_JABEND010000009.1"/>
</dbReference>
<dbReference type="InterPro" id="IPR053738">
    <property type="entry name" value="Lambda_capsid_assembly"/>
</dbReference>
<reference evidence="1 2" key="1">
    <citation type="submission" date="2020-05" db="EMBL/GenBank/DDBJ databases">
        <title>Nakamurella sp. DB0629 isolated from air conditioner.</title>
        <authorList>
            <person name="Kim D.H."/>
            <person name="Kim D.-U."/>
        </authorList>
    </citation>
    <scope>NUCLEOTIDE SEQUENCE [LARGE SCALE GENOMIC DNA]</scope>
    <source>
        <strain evidence="1 2">DB0629</strain>
    </source>
</reference>
<proteinExistence type="predicted"/>
<name>A0A849A8Q3_9ACTN</name>
<protein>
    <submittedName>
        <fullName evidence="1">Major capsid protein E</fullName>
    </submittedName>
</protein>